<organism evidence="1 2">
    <name type="scientific">Legionella maceachernii</name>
    <dbReference type="NCBI Taxonomy" id="466"/>
    <lineage>
        <taxon>Bacteria</taxon>
        <taxon>Pseudomonadati</taxon>
        <taxon>Pseudomonadota</taxon>
        <taxon>Gammaproteobacteria</taxon>
        <taxon>Legionellales</taxon>
        <taxon>Legionellaceae</taxon>
        <taxon>Legionella</taxon>
    </lineage>
</organism>
<dbReference type="EMBL" id="LNYL01000007">
    <property type="protein sequence ID" value="KTD31287.1"/>
    <property type="molecule type" value="Genomic_DNA"/>
</dbReference>
<keyword evidence="2" id="KW-1185">Reference proteome</keyword>
<dbReference type="OrthoDB" id="5636224at2"/>
<evidence type="ECO:0000313" key="2">
    <source>
        <dbReference type="Proteomes" id="UP000054908"/>
    </source>
</evidence>
<dbReference type="PATRIC" id="fig|466.6.peg.366"/>
<dbReference type="RefSeq" id="WP_133140974.1">
    <property type="nucleotide sequence ID" value="NZ_CAAAIB010000006.1"/>
</dbReference>
<dbReference type="Proteomes" id="UP000054908">
    <property type="component" value="Unassembled WGS sequence"/>
</dbReference>
<gene>
    <name evidence="1" type="ORF">Lmac_0341</name>
</gene>
<name>A0A0W0WG51_9GAMM</name>
<proteinExistence type="predicted"/>
<dbReference type="STRING" id="466.Lmac_0341"/>
<evidence type="ECO:0000313" key="1">
    <source>
        <dbReference type="EMBL" id="KTD31287.1"/>
    </source>
</evidence>
<sequence length="553" mass="64130">MPPQILIDLLDHPSEERVEAYGIKRQLISLRSLKFKLDHFPINTIKECLIQTKKIKERIADITLTLQTLKKELKSTLDLFIEPFNDYEDVRKGRLFLAELEKIEGEFEAVLAQYKDQAIPTLEQLGQITSVQRDIVIKLEGLHQKLKGEKNFYKETLDLTSHLASQYHLSLINLRYNLRQSFQNTRVVLSAYLRLPAEMKNEGVLERAQATLILLDTMRQELCAETRENRPLATIHRENQLAIQDFEQHGQIPREILAIAYQKILADLMQRAALPLPTLEQRNSIANGLISQKEAALSAIEAAKSAYTTLTTSNQQCVASLSAFAQADSALVAFEKSVQQASIEDRKRSKHYLKSLEIIKVIQEEYFRILKKYFDQACENNPDEIANFVKLKEKRWTRNAFHAHADRFTDLLDKIDPRLCRLLSLQFGYERLNEKYLNGNFLKSAQIKCNEKALASTEQRLLQAEQHLYKNQLIKTVEDTLHNESMEYISEGIRSDFVQWIRIHVLKPLQYLLTYCFVPNSFFTPTWRACRTEEFLVEAGNQFYNELTDNPGF</sequence>
<protein>
    <submittedName>
        <fullName evidence="1">Uncharacterized protein</fullName>
    </submittedName>
</protein>
<reference evidence="1 2" key="1">
    <citation type="submission" date="2015-11" db="EMBL/GenBank/DDBJ databases">
        <title>Genomic analysis of 38 Legionella species identifies large and diverse effector repertoires.</title>
        <authorList>
            <person name="Burstein D."/>
            <person name="Amaro F."/>
            <person name="Zusman T."/>
            <person name="Lifshitz Z."/>
            <person name="Cohen O."/>
            <person name="Gilbert J.A."/>
            <person name="Pupko T."/>
            <person name="Shuman H.A."/>
            <person name="Segal G."/>
        </authorList>
    </citation>
    <scope>NUCLEOTIDE SEQUENCE [LARGE SCALE GENOMIC DNA]</scope>
    <source>
        <strain evidence="1 2">PX-1-G2-E2</strain>
    </source>
</reference>
<dbReference type="AlphaFoldDB" id="A0A0W0WG51"/>
<accession>A0A0W0WG51</accession>
<comment type="caution">
    <text evidence="1">The sequence shown here is derived from an EMBL/GenBank/DDBJ whole genome shotgun (WGS) entry which is preliminary data.</text>
</comment>